<gene>
    <name evidence="1" type="ORF">CRV2_00021308</name>
</gene>
<reference evidence="1" key="1">
    <citation type="submission" date="2020-04" db="EMBL/GenBank/DDBJ databases">
        <authorList>
            <person name="Broberg M."/>
        </authorList>
    </citation>
    <scope>NUCLEOTIDE SEQUENCE</scope>
</reference>
<evidence type="ECO:0000313" key="2">
    <source>
        <dbReference type="Proteomes" id="UP000836387"/>
    </source>
</evidence>
<proteinExistence type="predicted"/>
<organism evidence="1 2">
    <name type="scientific">Clonostachys rosea f. rosea IK726</name>
    <dbReference type="NCBI Taxonomy" id="1349383"/>
    <lineage>
        <taxon>Eukaryota</taxon>
        <taxon>Fungi</taxon>
        <taxon>Dikarya</taxon>
        <taxon>Ascomycota</taxon>
        <taxon>Pezizomycotina</taxon>
        <taxon>Sordariomycetes</taxon>
        <taxon>Hypocreomycetidae</taxon>
        <taxon>Hypocreales</taxon>
        <taxon>Bionectriaceae</taxon>
        <taxon>Clonostachys</taxon>
    </lineage>
</organism>
<dbReference type="EMBL" id="CADEHS020000092">
    <property type="protein sequence ID" value="CAG9949475.1"/>
    <property type="molecule type" value="Genomic_DNA"/>
</dbReference>
<keyword evidence="2" id="KW-1185">Reference proteome</keyword>
<dbReference type="Proteomes" id="UP000836387">
    <property type="component" value="Unassembled WGS sequence"/>
</dbReference>
<protein>
    <submittedName>
        <fullName evidence="1">Uncharacterized protein</fullName>
    </submittedName>
</protein>
<accession>A0ACA9U899</accession>
<reference evidence="1" key="2">
    <citation type="submission" date="2021-10" db="EMBL/GenBank/DDBJ databases">
        <authorList>
            <person name="Piombo E."/>
        </authorList>
    </citation>
    <scope>NUCLEOTIDE SEQUENCE</scope>
</reference>
<evidence type="ECO:0000313" key="1">
    <source>
        <dbReference type="EMBL" id="CAG9949475.1"/>
    </source>
</evidence>
<comment type="caution">
    <text evidence="1">The sequence shown here is derived from an EMBL/GenBank/DDBJ whole genome shotgun (WGS) entry which is preliminary data.</text>
</comment>
<name>A0ACA9U899_BIOOC</name>
<sequence>MHHGTVQESGTPLLGSEIALGKMNLRNGSYQDEYVPEFGGKSPRDKFLRMRRKTDDKPASRNAVTGWRFGALFAAAVTLAVLIGNVTIAGVFTSRVRAQGYTSNVAPISVGNCGYIKKLGIGIHLVINIVSTLLLGASNYCMQTISAPSRDDVDRAHVKGSWVDIGIPSLRNLRFIRKRRAFVWFCLGVASIPLHLVYNSIFFVSANNNLYRIWYADDSFARGAPFNETFFTQAIALGNVNADKLQDQLMHGDRYQNITNDECINAYAKTLIEDRGNVILVMDRPENCSIFNDPFDQRLSEPGHSSLADCGNTSATSLYAVDNYNNNFSPETDPYITNWYYWICSQDDGAWKDQLGADPWKIHGIKVNYCLSEKLNSQCQLRVSLNLIYVVITFNAVKLIIIILIATSHWINDEPLVTVGDAAASFIESPDPRTKGDSYRNSDFSSLWSFGIGTINPYTLIRNWKIPTDGDLAVAGTVLLTNLPQLILSFIYLILNSLLTSMVAAAEWASFAHGAHQPLRVSFPRGAQKSAFFLELPYQYSIPMLVLSILMHWLISQGFFIAQIFERYLWDFDDNDRLDQEVLDKMQVTTTGAYSPIAMVLTCVILLYYLGAWPFSGLVG</sequence>